<protein>
    <submittedName>
        <fullName evidence="1">Phage gp29-like protein</fullName>
    </submittedName>
</protein>
<sequence length="541" mass="57285">MVTKSEAAALRQEIARPSQVGIRSAWQWRPLASLTPGAVADMLRRAAMGDAHDFLLAADDIREKDLHYRAVLQTRTLAVAGLPVDIQPWDDSPPAIAAADLVRQALDAIDLPGLIAHLMDAVAKGYAVSEIVWDTRGTTWLPARIEPREAHWFTFDRDSGRLLRLADGSPEGADIPPYRMIQHVPPLAAGVPLLGGVARSALWAWVFKSYAMRDWARFAELYGQPIRIGKYPDSASPDDVAVLRQAVFGLGSDAAAVIPEGMALELVEAAGKTGSAELYHGLIDYLDRQVSKAVLGQTMTTDSGSSGSLAQARVHAEVRDDILRADARAIAATLLRDLIGPLVRLNLGDAPLPSLRLVADDPDDLSGLAQQVVQLQQAGLSIPQWWVRERFGIPEAQPGEAVLDPARSGQLSPDPVPSAQAATRDVAVATPDVAPHGPACGCGSPAAHAAGTAAAPLSAAALDLPERHADRLEEATAPAWAAIMDRIKALVDEADSLPALRDALLAAYADLPQDTLAEVMAMAFAAADLAGRLAAQADSEG</sequence>
<reference evidence="1 2" key="1">
    <citation type="submission" date="2019-03" db="EMBL/GenBank/DDBJ databases">
        <title>Genomic Encyclopedia of Type Strains, Phase IV (KMG-IV): sequencing the most valuable type-strain genomes for metagenomic binning, comparative biology and taxonomic classification.</title>
        <authorList>
            <person name="Goeker M."/>
        </authorList>
    </citation>
    <scope>NUCLEOTIDE SEQUENCE [LARGE SCALE GENOMIC DNA]</scope>
    <source>
        <strain evidence="1 2">DSM 13605</strain>
    </source>
</reference>
<name>A0A4V2V2P8_9GAMM</name>
<dbReference type="AlphaFoldDB" id="A0A4V2V2P8"/>
<evidence type="ECO:0000313" key="1">
    <source>
        <dbReference type="EMBL" id="TCT25912.1"/>
    </source>
</evidence>
<dbReference type="RefSeq" id="WP_114959035.1">
    <property type="nucleotide sequence ID" value="NZ_QLKV01000001.1"/>
</dbReference>
<evidence type="ECO:0000313" key="2">
    <source>
        <dbReference type="Proteomes" id="UP000295414"/>
    </source>
</evidence>
<dbReference type="InterPro" id="IPR009279">
    <property type="entry name" value="Portal_Mu"/>
</dbReference>
<organism evidence="1 2">
    <name type="scientific">Thermomonas haemolytica</name>
    <dbReference type="NCBI Taxonomy" id="141949"/>
    <lineage>
        <taxon>Bacteria</taxon>
        <taxon>Pseudomonadati</taxon>
        <taxon>Pseudomonadota</taxon>
        <taxon>Gammaproteobacteria</taxon>
        <taxon>Lysobacterales</taxon>
        <taxon>Lysobacteraceae</taxon>
        <taxon>Thermomonas</taxon>
    </lineage>
</organism>
<dbReference type="EMBL" id="SMAP01000001">
    <property type="protein sequence ID" value="TCT25912.1"/>
    <property type="molecule type" value="Genomic_DNA"/>
</dbReference>
<dbReference type="Proteomes" id="UP000295414">
    <property type="component" value="Unassembled WGS sequence"/>
</dbReference>
<proteinExistence type="predicted"/>
<gene>
    <name evidence="1" type="ORF">EDC34_101238</name>
</gene>
<keyword evidence="2" id="KW-1185">Reference proteome</keyword>
<dbReference type="Pfam" id="PF06074">
    <property type="entry name" value="Portal_Mu"/>
    <property type="match status" value="1"/>
</dbReference>
<comment type="caution">
    <text evidence="1">The sequence shown here is derived from an EMBL/GenBank/DDBJ whole genome shotgun (WGS) entry which is preliminary data.</text>
</comment>
<accession>A0A4V2V2P8</accession>